<sequence>MKTSIKLSALFFLLTTGVFATTAAKAADVTPKAKEVVSFRALDHDRGVKLTIAKSDAGRSFVRVYGKHNELLLKDVVSTKTDVERGYVLTELEDGDYTMEVKTGNQVVKKNLHVYEENDQKTFFIYQD</sequence>
<evidence type="ECO:0000256" key="1">
    <source>
        <dbReference type="SAM" id="SignalP"/>
    </source>
</evidence>
<name>A0A5C1I7P9_9SPHI</name>
<protein>
    <recommendedName>
        <fullName evidence="4">Secretion protein</fullName>
    </recommendedName>
</protein>
<dbReference type="OrthoDB" id="796042at2"/>
<evidence type="ECO:0000313" key="2">
    <source>
        <dbReference type="EMBL" id="QEM14075.1"/>
    </source>
</evidence>
<feature type="chain" id="PRO_5022857984" description="Secretion protein" evidence="1">
    <location>
        <begin position="21"/>
        <end position="128"/>
    </location>
</feature>
<feature type="signal peptide" evidence="1">
    <location>
        <begin position="1"/>
        <end position="20"/>
    </location>
</feature>
<evidence type="ECO:0008006" key="4">
    <source>
        <dbReference type="Google" id="ProtNLM"/>
    </source>
</evidence>
<proteinExistence type="predicted"/>
<accession>A0A5C1I7P9</accession>
<keyword evidence="3" id="KW-1185">Reference proteome</keyword>
<organism evidence="2 3">
    <name type="scientific">Mucilaginibacter rubeus</name>
    <dbReference type="NCBI Taxonomy" id="2027860"/>
    <lineage>
        <taxon>Bacteria</taxon>
        <taxon>Pseudomonadati</taxon>
        <taxon>Bacteroidota</taxon>
        <taxon>Sphingobacteriia</taxon>
        <taxon>Sphingobacteriales</taxon>
        <taxon>Sphingobacteriaceae</taxon>
        <taxon>Mucilaginibacter</taxon>
    </lineage>
</organism>
<gene>
    <name evidence="2" type="ORF">DEO27_030005</name>
</gene>
<dbReference type="EMBL" id="CP043450">
    <property type="protein sequence ID" value="QEM14075.1"/>
    <property type="molecule type" value="Genomic_DNA"/>
</dbReference>
<reference evidence="2" key="1">
    <citation type="submission" date="2019-08" db="EMBL/GenBank/DDBJ databases">
        <title>Comparative genome analysis confer to the adaptation heavy metal polluted environment.</title>
        <authorList>
            <person name="Li Y."/>
        </authorList>
    </citation>
    <scope>NUCLEOTIDE SEQUENCE [LARGE SCALE GENOMIC DNA]</scope>
    <source>
        <strain evidence="2">P1</strain>
    </source>
</reference>
<dbReference type="RefSeq" id="WP_112574495.1">
    <property type="nucleotide sequence ID" value="NZ_CP043450.1"/>
</dbReference>
<evidence type="ECO:0000313" key="3">
    <source>
        <dbReference type="Proteomes" id="UP000251402"/>
    </source>
</evidence>
<dbReference type="AlphaFoldDB" id="A0A5C1I7P9"/>
<dbReference type="Proteomes" id="UP000251402">
    <property type="component" value="Chromosome"/>
</dbReference>
<keyword evidence="1" id="KW-0732">Signal</keyword>
<dbReference type="KEGG" id="mrub:DEO27_030005"/>